<dbReference type="Gene3D" id="3.30.70.240">
    <property type="match status" value="2"/>
</dbReference>
<feature type="compositionally biased region" description="Polar residues" evidence="1">
    <location>
        <begin position="244"/>
        <end position="261"/>
    </location>
</feature>
<proteinExistence type="predicted"/>
<dbReference type="AlphaFoldDB" id="A0A3R6GBP2"/>
<dbReference type="Proteomes" id="UP000284579">
    <property type="component" value="Unassembled WGS sequence"/>
</dbReference>
<gene>
    <name evidence="2" type="ORF">DW656_17030</name>
</gene>
<dbReference type="RefSeq" id="WP_118199815.1">
    <property type="nucleotide sequence ID" value="NZ_QRHO01000052.1"/>
</dbReference>
<dbReference type="EMBL" id="QRHO01000052">
    <property type="protein sequence ID" value="RHF79357.1"/>
    <property type="molecule type" value="Genomic_DNA"/>
</dbReference>
<evidence type="ECO:0000313" key="2">
    <source>
        <dbReference type="EMBL" id="RHF79357.1"/>
    </source>
</evidence>
<comment type="caution">
    <text evidence="2">The sequence shown here is derived from an EMBL/GenBank/DDBJ whole genome shotgun (WGS) entry which is preliminary data.</text>
</comment>
<evidence type="ECO:0000256" key="1">
    <source>
        <dbReference type="SAM" id="MobiDB-lite"/>
    </source>
</evidence>
<feature type="region of interest" description="Disordered" evidence="1">
    <location>
        <begin position="244"/>
        <end position="266"/>
    </location>
</feature>
<sequence length="317" mass="35647">MGKTLKKYLLFDLYTTALKEEFGPKRYTVAYSMIRQFLENCGFEHKQGSGYLSAEPISLNQTIVIYQAMTEEMPWLDSCSKTMDVGNVRGFYNLKTLSQNIVADNAVDNSQLELADFDRAFPTVGISHDESMSRRYLMFDLDSASLKKEFGPTRYTLAYFDLREALENRGFEHRQGSGYLSKAPISKNKLIVLYDSLVEELPWLNTCSTAMHFADIGKTFNLKTLARNSSASISDVEFFRNQGTQKRTSRASAESKTQSARATGKDNIIQFAPRQNGKDIPSSKGTSLASKSQKYVAMANALNAASKSYVYRNEVAR</sequence>
<protein>
    <submittedName>
        <fullName evidence="2">Uncharacterized protein</fullName>
    </submittedName>
</protein>
<evidence type="ECO:0000313" key="3">
    <source>
        <dbReference type="Proteomes" id="UP000284579"/>
    </source>
</evidence>
<organism evidence="2 3">
    <name type="scientific">Coprococcus comes</name>
    <dbReference type="NCBI Taxonomy" id="410072"/>
    <lineage>
        <taxon>Bacteria</taxon>
        <taxon>Bacillati</taxon>
        <taxon>Bacillota</taxon>
        <taxon>Clostridia</taxon>
        <taxon>Lachnospirales</taxon>
        <taxon>Lachnospiraceae</taxon>
        <taxon>Coprococcus</taxon>
    </lineage>
</organism>
<reference evidence="2 3" key="1">
    <citation type="submission" date="2018-08" db="EMBL/GenBank/DDBJ databases">
        <title>A genome reference for cultivated species of the human gut microbiota.</title>
        <authorList>
            <person name="Zou Y."/>
            <person name="Xue W."/>
            <person name="Luo G."/>
        </authorList>
    </citation>
    <scope>NUCLEOTIDE SEQUENCE [LARGE SCALE GENOMIC DNA]</scope>
    <source>
        <strain evidence="2 3">AM23-3</strain>
    </source>
</reference>
<name>A0A3R6GBP2_9FIRM</name>
<accession>A0A3R6GBP2</accession>